<dbReference type="PANTHER" id="PTHR43106">
    <property type="entry name" value="DEHYDROGENASE-RELATED"/>
    <property type="match status" value="1"/>
</dbReference>
<dbReference type="SUPFAM" id="SSF51905">
    <property type="entry name" value="FAD/NAD(P)-binding domain"/>
    <property type="match status" value="1"/>
</dbReference>
<comment type="caution">
    <text evidence="1">The sequence shown here is derived from an EMBL/GenBank/DDBJ whole genome shotgun (WGS) entry which is preliminary data.</text>
</comment>
<dbReference type="PANTHER" id="PTHR43106:SF1">
    <property type="entry name" value="DEHYDROGENASE-RELATED"/>
    <property type="match status" value="1"/>
</dbReference>
<evidence type="ECO:0000313" key="1">
    <source>
        <dbReference type="EMBL" id="KAJ5069504.1"/>
    </source>
</evidence>
<gene>
    <name evidence="1" type="ORF">M0811_02074</name>
</gene>
<sequence length="479" mass="52987">MSKKIKIGIIGAGSAGFFAGFQLGKQGGEDIEITMFEQGPEVSKRDCPIHDGLACLHCYPCRIMSGVGGAGTFSSGILNLHKNIGGDLEDLCSQAGLDVDKIINQIDQVFVDNGAPEKVFDPFSLGEDLEKLQYKCAINDIRFVPIKQRLLGSQNTPRVIQSMVKQLREKYKITIQSNTQVMDFDKKKTVYFAGKKTSENFDFLIVSPGRWGMDWLTQVCEKRRIKTFHEPLDIGVRVEVPALVMEPICSIQRDPKFHIITPTYSDFIRTFCSNHRGYVVKETYGKEQIAGVNGHQLSTDGKSENSNFAFLIRQSLTRPLEDTTKYGMSISLQTSILGGYKPLVQTLGDLRKGRRSRPALIRRNPVVPTLKNTTPGDISMAYPYRFVTDIIEGLDILDKIMPGVSNNSTLIYAPEFKRSAKRIDTNFDLESKSAPDIFFAGDGAGLSRGIIGAAVTGIIAANGILKKIGKKTNFIPNLN</sequence>
<dbReference type="EMBL" id="JAPDFW010000103">
    <property type="protein sequence ID" value="KAJ5069504.1"/>
    <property type="molecule type" value="Genomic_DNA"/>
</dbReference>
<dbReference type="InterPro" id="IPR036188">
    <property type="entry name" value="FAD/NAD-bd_sf"/>
</dbReference>
<dbReference type="PIRSF" id="PIRSF038984">
    <property type="entry name" value="FAD_binding_protein"/>
    <property type="match status" value="1"/>
</dbReference>
<proteinExistence type="predicted"/>
<organism evidence="1 2">
    <name type="scientific">Anaeramoeba ignava</name>
    <name type="common">Anaerobic marine amoeba</name>
    <dbReference type="NCBI Taxonomy" id="1746090"/>
    <lineage>
        <taxon>Eukaryota</taxon>
        <taxon>Metamonada</taxon>
        <taxon>Anaeramoebidae</taxon>
        <taxon>Anaeramoeba</taxon>
    </lineage>
</organism>
<protein>
    <submittedName>
        <fullName evidence="1">Dehydrogenase-related</fullName>
    </submittedName>
</protein>
<dbReference type="OrthoDB" id="2690153at2759"/>
<reference evidence="1" key="1">
    <citation type="submission" date="2022-10" db="EMBL/GenBank/DDBJ databases">
        <title>Novel sulphate-reducing endosymbionts in the free-living metamonad Anaeramoeba.</title>
        <authorList>
            <person name="Jerlstrom-Hultqvist J."/>
            <person name="Cepicka I."/>
            <person name="Gallot-Lavallee L."/>
            <person name="Salas-Leiva D."/>
            <person name="Curtis B.A."/>
            <person name="Zahonova K."/>
            <person name="Pipaliya S."/>
            <person name="Dacks J."/>
            <person name="Roger A.J."/>
        </authorList>
    </citation>
    <scope>NUCLEOTIDE SEQUENCE</scope>
    <source>
        <strain evidence="1">BMAN</strain>
    </source>
</reference>
<dbReference type="InterPro" id="IPR028348">
    <property type="entry name" value="FAD-binding_protein"/>
</dbReference>
<accession>A0A9Q0R6Z8</accession>
<dbReference type="AlphaFoldDB" id="A0A9Q0R6Z8"/>
<dbReference type="Proteomes" id="UP001149090">
    <property type="component" value="Unassembled WGS sequence"/>
</dbReference>
<dbReference type="Gene3D" id="3.50.50.60">
    <property type="entry name" value="FAD/NAD(P)-binding domain"/>
    <property type="match status" value="1"/>
</dbReference>
<evidence type="ECO:0000313" key="2">
    <source>
        <dbReference type="Proteomes" id="UP001149090"/>
    </source>
</evidence>
<name>A0A9Q0R6Z8_ANAIG</name>
<keyword evidence="2" id="KW-1185">Reference proteome</keyword>